<dbReference type="InterPro" id="IPR005182">
    <property type="entry name" value="YdbS-like_PH"/>
</dbReference>
<keyword evidence="4" id="KW-1185">Reference proteome</keyword>
<dbReference type="PANTHER" id="PTHR37938:SF1">
    <property type="entry name" value="BLL0215 PROTEIN"/>
    <property type="match status" value="1"/>
</dbReference>
<evidence type="ECO:0000256" key="1">
    <source>
        <dbReference type="SAM" id="Phobius"/>
    </source>
</evidence>
<evidence type="ECO:0000259" key="2">
    <source>
        <dbReference type="Pfam" id="PF03703"/>
    </source>
</evidence>
<feature type="transmembrane region" description="Helical" evidence="1">
    <location>
        <begin position="21"/>
        <end position="44"/>
    </location>
</feature>
<organism evidence="3 4">
    <name type="scientific">Gilvirhabdus luticola</name>
    <dbReference type="NCBI Taxonomy" id="3079858"/>
    <lineage>
        <taxon>Bacteria</taxon>
        <taxon>Pseudomonadati</taxon>
        <taxon>Bacteroidota</taxon>
        <taxon>Flavobacteriia</taxon>
        <taxon>Flavobacteriales</taxon>
        <taxon>Flavobacteriaceae</taxon>
        <taxon>Gilvirhabdus</taxon>
    </lineage>
</organism>
<accession>A0ABU3U9Q3</accession>
<dbReference type="Pfam" id="PF03703">
    <property type="entry name" value="bPH_2"/>
    <property type="match status" value="1"/>
</dbReference>
<dbReference type="Proteomes" id="UP001268651">
    <property type="component" value="Unassembled WGS sequence"/>
</dbReference>
<name>A0ABU3U9Q3_9FLAO</name>
<keyword evidence="1" id="KW-0472">Membrane</keyword>
<evidence type="ECO:0000313" key="3">
    <source>
        <dbReference type="EMBL" id="MDU8887137.1"/>
    </source>
</evidence>
<evidence type="ECO:0000313" key="4">
    <source>
        <dbReference type="Proteomes" id="UP001268651"/>
    </source>
</evidence>
<keyword evidence="1" id="KW-1133">Transmembrane helix</keyword>
<proteinExistence type="predicted"/>
<reference evidence="3 4" key="1">
    <citation type="submission" date="2023-10" db="EMBL/GenBank/DDBJ databases">
        <title>Marimonas sp. nov. isolated from tidal mud flat.</title>
        <authorList>
            <person name="Jaincy N.J."/>
            <person name="Srinivasan S."/>
            <person name="Lee S.-S."/>
        </authorList>
    </citation>
    <scope>NUCLEOTIDE SEQUENCE [LARGE SCALE GENOMIC DNA]</scope>
    <source>
        <strain evidence="3 4">MJ-SS3</strain>
    </source>
</reference>
<dbReference type="RefSeq" id="WP_316663236.1">
    <property type="nucleotide sequence ID" value="NZ_JAWHTF010000009.1"/>
</dbReference>
<sequence length="176" mass="20844">MSQENNLIIQAEFNPKIKRYILFYVAFFFFISVMGIPLLLFWFLGIGQTLSKRYYEHLDCRLTEKHLEFRKGYLFKVEKTIPLENIQDLTFIENPLLKYFDLRILKIETAGQSNMKGSDMKLVGIIDALKFKKQVLDQREKLTRRSYTTTTENSSQQTNILLEEIKDLLTDIRDKS</sequence>
<protein>
    <submittedName>
        <fullName evidence="3">PH domain-containing protein</fullName>
    </submittedName>
</protein>
<gene>
    <name evidence="3" type="ORF">RXV94_13280</name>
</gene>
<comment type="caution">
    <text evidence="3">The sequence shown here is derived from an EMBL/GenBank/DDBJ whole genome shotgun (WGS) entry which is preliminary data.</text>
</comment>
<keyword evidence="1" id="KW-0812">Transmembrane</keyword>
<feature type="domain" description="YdbS-like PH" evidence="2">
    <location>
        <begin position="61"/>
        <end position="134"/>
    </location>
</feature>
<dbReference type="PANTHER" id="PTHR37938">
    <property type="entry name" value="BLL0215 PROTEIN"/>
    <property type="match status" value="1"/>
</dbReference>
<dbReference type="EMBL" id="JAWHTF010000009">
    <property type="protein sequence ID" value="MDU8887137.1"/>
    <property type="molecule type" value="Genomic_DNA"/>
</dbReference>